<accession>A0A2N3N4L6</accession>
<dbReference type="Pfam" id="PF12657">
    <property type="entry name" value="TFIIIC_delta"/>
    <property type="match status" value="1"/>
</dbReference>
<dbReference type="Pfam" id="PF12660">
    <property type="entry name" value="zf-TFIIIC"/>
    <property type="match status" value="1"/>
</dbReference>
<dbReference type="InterPro" id="IPR024764">
    <property type="entry name" value="TFIIIC_Znf"/>
</dbReference>
<name>A0A2N3N4L6_9PEZI</name>
<dbReference type="EMBL" id="NLAX01000701">
    <property type="protein sequence ID" value="PKS07365.1"/>
    <property type="molecule type" value="Genomic_DNA"/>
</dbReference>
<feature type="region of interest" description="Disordered" evidence="1">
    <location>
        <begin position="47"/>
        <end position="71"/>
    </location>
</feature>
<keyword evidence="5" id="KW-1185">Reference proteome</keyword>
<dbReference type="InterPro" id="IPR024761">
    <property type="entry name" value="TFIIIC_delta_N"/>
</dbReference>
<dbReference type="AlphaFoldDB" id="A0A2N3N4L6"/>
<comment type="caution">
    <text evidence="4">The sequence shown here is derived from an EMBL/GenBank/DDBJ whole genome shotgun (WGS) entry which is preliminary data.</text>
</comment>
<feature type="domain" description="Transcription factor IIIC 90kDa subunit N-terminal" evidence="2">
    <location>
        <begin position="26"/>
        <end position="585"/>
    </location>
</feature>
<evidence type="ECO:0000313" key="5">
    <source>
        <dbReference type="Proteomes" id="UP000233524"/>
    </source>
</evidence>
<proteinExistence type="predicted"/>
<dbReference type="OrthoDB" id="192611at2759"/>
<reference evidence="4 5" key="1">
    <citation type="journal article" date="2017" name="G3 (Bethesda)">
        <title>First Draft Genome Sequence of the Pathogenic Fungus Lomentospora prolificans (Formerly Scedosporium prolificans).</title>
        <authorList>
            <person name="Luo R."/>
            <person name="Zimin A."/>
            <person name="Workman R."/>
            <person name="Fan Y."/>
            <person name="Pertea G."/>
            <person name="Grossman N."/>
            <person name="Wear M.P."/>
            <person name="Jia B."/>
            <person name="Miller H."/>
            <person name="Casadevall A."/>
            <person name="Timp W."/>
            <person name="Zhang S.X."/>
            <person name="Salzberg S.L."/>
        </authorList>
    </citation>
    <scope>NUCLEOTIDE SEQUENCE [LARGE SCALE GENOMIC DNA]</scope>
    <source>
        <strain evidence="4 5">JHH-5317</strain>
    </source>
</reference>
<feature type="region of interest" description="Disordered" evidence="1">
    <location>
        <begin position="600"/>
        <end position="624"/>
    </location>
</feature>
<evidence type="ECO:0000313" key="4">
    <source>
        <dbReference type="EMBL" id="PKS07365.1"/>
    </source>
</evidence>
<feature type="compositionally biased region" description="Polar residues" evidence="1">
    <location>
        <begin position="606"/>
        <end position="624"/>
    </location>
</feature>
<evidence type="ECO:0000256" key="1">
    <source>
        <dbReference type="SAM" id="MobiDB-lite"/>
    </source>
</evidence>
<dbReference type="STRING" id="41688.A0A2N3N4L6"/>
<dbReference type="InParanoid" id="A0A2N3N4L6"/>
<protein>
    <recommendedName>
        <fullName evidence="6">Transcription factor IIIC putative zinc-finger domain-containing protein</fullName>
    </recommendedName>
</protein>
<sequence length="753" mass="81159">MSKNKTPPLIPLRVGSRLYATHSLAWSCDGELAVAGDDSLHIYLPHFRDEGGHGDEGSGSEDGEEDGAEPAEDKPWFLKLSPMGKPQYSTVPLRLLVPQVTDPRMNQRLLAKKGATITYSEDEDEFMGAGVGVVTGVGSALNQVVSVQWSPTGVGPNLRPVVTALLTKGYLLAYGEVLDRRSAHMDIKTRDFRFWKLLWGIGATIPLADASSTTGFSARGDKITSFSWSHAVAPGQGLLAYKTDAEELLIMAVQYLETVRAKGTNSDGGPAWKIDELARIEIPGPHQALGVHDPDYTPSGSGFSLKWGPWLVSDEGSRTSVISYIAPNYVGFKRVVLGASWERGELPKLELSDKDILGICTHLSTDAFLEWEDTIWDTKGTKLCRGVIATPFLPIPFELDLLGQAPEKPKHHPRACNSLYPATNGPDTFNPISGTFVPPNYIGGLPTNPHSEGVVVSIPPPSANPTTHPVPIYTLTRLSATSTNANWFQHNDPISPFTPPTWATAINKLINASLPESTSQYLIDSESDSDSSNSLPSDFGEDEDEVVIEAPPNEATVKPQRARIWSIAHSPGASTTAILYSKHSTLIPDRVCRSRVAFDTPPIATSRPTSRPSTPEARNTSTSQRILTSEAKVWEWMYSGGPAVPGFSTEASPKLAGVFSEAIESAECPLCTKPLELAGKDFICSASHMFSRCVTSGLPILAPATFRLCGLCGRANMLMEELLRVASEHGLSADVVSSISKDLCNGCGGKFVL</sequence>
<feature type="domain" description="Transcription factor IIIC putative zinc-finger" evidence="3">
    <location>
        <begin position="665"/>
        <end position="751"/>
    </location>
</feature>
<dbReference type="Proteomes" id="UP000233524">
    <property type="component" value="Unassembled WGS sequence"/>
</dbReference>
<dbReference type="VEuPathDB" id="FungiDB:jhhlp_005967"/>
<evidence type="ECO:0000259" key="2">
    <source>
        <dbReference type="Pfam" id="PF12657"/>
    </source>
</evidence>
<feature type="compositionally biased region" description="Basic and acidic residues" evidence="1">
    <location>
        <begin position="47"/>
        <end position="56"/>
    </location>
</feature>
<evidence type="ECO:0008006" key="6">
    <source>
        <dbReference type="Google" id="ProtNLM"/>
    </source>
</evidence>
<feature type="region of interest" description="Disordered" evidence="1">
    <location>
        <begin position="520"/>
        <end position="543"/>
    </location>
</feature>
<feature type="compositionally biased region" description="Acidic residues" evidence="1">
    <location>
        <begin position="58"/>
        <end position="70"/>
    </location>
</feature>
<organism evidence="4 5">
    <name type="scientific">Lomentospora prolificans</name>
    <dbReference type="NCBI Taxonomy" id="41688"/>
    <lineage>
        <taxon>Eukaryota</taxon>
        <taxon>Fungi</taxon>
        <taxon>Dikarya</taxon>
        <taxon>Ascomycota</taxon>
        <taxon>Pezizomycotina</taxon>
        <taxon>Sordariomycetes</taxon>
        <taxon>Hypocreomycetidae</taxon>
        <taxon>Microascales</taxon>
        <taxon>Microascaceae</taxon>
        <taxon>Lomentospora</taxon>
    </lineage>
</organism>
<evidence type="ECO:0000259" key="3">
    <source>
        <dbReference type="Pfam" id="PF12660"/>
    </source>
</evidence>
<gene>
    <name evidence="4" type="ORF">jhhlp_005967</name>
</gene>